<dbReference type="RefSeq" id="WP_273597569.1">
    <property type="nucleotide sequence ID" value="NZ_JAQQXS010000013.1"/>
</dbReference>
<protein>
    <submittedName>
        <fullName evidence="2">Cupin domain-containing protein</fullName>
    </submittedName>
</protein>
<dbReference type="InterPro" id="IPR014710">
    <property type="entry name" value="RmlC-like_jellyroll"/>
</dbReference>
<comment type="caution">
    <text evidence="2">The sequence shown here is derived from an EMBL/GenBank/DDBJ whole genome shotgun (WGS) entry which is preliminary data.</text>
</comment>
<organism evidence="2 3">
    <name type="scientific">Roseateles koreensis</name>
    <dbReference type="NCBI Taxonomy" id="2987526"/>
    <lineage>
        <taxon>Bacteria</taxon>
        <taxon>Pseudomonadati</taxon>
        <taxon>Pseudomonadota</taxon>
        <taxon>Betaproteobacteria</taxon>
        <taxon>Burkholderiales</taxon>
        <taxon>Sphaerotilaceae</taxon>
        <taxon>Roseateles</taxon>
    </lineage>
</organism>
<name>A0ABT5KXH5_9BURK</name>
<accession>A0ABT5KXH5</accession>
<dbReference type="InterPro" id="IPR013096">
    <property type="entry name" value="Cupin_2"/>
</dbReference>
<dbReference type="Gene3D" id="2.60.120.10">
    <property type="entry name" value="Jelly Rolls"/>
    <property type="match status" value="1"/>
</dbReference>
<dbReference type="PANTHER" id="PTHR37694:SF1">
    <property type="entry name" value="SLR8022 PROTEIN"/>
    <property type="match status" value="1"/>
</dbReference>
<evidence type="ECO:0000313" key="3">
    <source>
        <dbReference type="Proteomes" id="UP001219862"/>
    </source>
</evidence>
<feature type="domain" description="Cupin type-2" evidence="1">
    <location>
        <begin position="42"/>
        <end position="105"/>
    </location>
</feature>
<sequence length="110" mass="11755">MAQQHLASGCPTPVLPLGAALKNTPTHALLKAQQLEVIRIVLLAGKTMREHQAPGEMTLLCVEGHLELSTPQGTRALKPGDLLHLDAQVPHALRALEDSSALLTLVLHKV</sequence>
<proteinExistence type="predicted"/>
<dbReference type="Pfam" id="PF07883">
    <property type="entry name" value="Cupin_2"/>
    <property type="match status" value="1"/>
</dbReference>
<dbReference type="PANTHER" id="PTHR37694">
    <property type="entry name" value="SLR8022 PROTEIN"/>
    <property type="match status" value="1"/>
</dbReference>
<dbReference type="EMBL" id="JAQQXS010000013">
    <property type="protein sequence ID" value="MDC8786457.1"/>
    <property type="molecule type" value="Genomic_DNA"/>
</dbReference>
<evidence type="ECO:0000313" key="2">
    <source>
        <dbReference type="EMBL" id="MDC8786457.1"/>
    </source>
</evidence>
<gene>
    <name evidence="2" type="ORF">PRZ01_14800</name>
</gene>
<keyword evidence="3" id="KW-1185">Reference proteome</keyword>
<dbReference type="CDD" id="cd02230">
    <property type="entry name" value="cupin_HP0902-like"/>
    <property type="match status" value="1"/>
</dbReference>
<dbReference type="Proteomes" id="UP001219862">
    <property type="component" value="Unassembled WGS sequence"/>
</dbReference>
<evidence type="ECO:0000259" key="1">
    <source>
        <dbReference type="Pfam" id="PF07883"/>
    </source>
</evidence>
<dbReference type="SUPFAM" id="SSF51182">
    <property type="entry name" value="RmlC-like cupins"/>
    <property type="match status" value="1"/>
</dbReference>
<dbReference type="InterPro" id="IPR011051">
    <property type="entry name" value="RmlC_Cupin_sf"/>
</dbReference>
<reference evidence="2 3" key="1">
    <citation type="submission" date="2022-10" db="EMBL/GenBank/DDBJ databases">
        <title>paucibacter sp. hw8 Genome sequencing.</title>
        <authorList>
            <person name="Park S."/>
        </authorList>
    </citation>
    <scope>NUCLEOTIDE SEQUENCE [LARGE SCALE GENOMIC DNA]</scope>
    <source>
        <strain evidence="3">hw8</strain>
    </source>
</reference>